<dbReference type="Pfam" id="PF07110">
    <property type="entry name" value="EthD"/>
    <property type="match status" value="1"/>
</dbReference>
<feature type="domain" description="EthD" evidence="1">
    <location>
        <begin position="12"/>
        <end position="87"/>
    </location>
</feature>
<dbReference type="EMBL" id="JAKRVX010000003">
    <property type="protein sequence ID" value="MCL9817121.1"/>
    <property type="molecule type" value="Genomic_DNA"/>
</dbReference>
<protein>
    <submittedName>
        <fullName evidence="2">EthD family reductase</fullName>
    </submittedName>
</protein>
<dbReference type="InterPro" id="IPR009799">
    <property type="entry name" value="EthD_dom"/>
</dbReference>
<evidence type="ECO:0000313" key="3">
    <source>
        <dbReference type="Proteomes" id="UP001203207"/>
    </source>
</evidence>
<accession>A0AAE3K8K5</accession>
<reference evidence="2" key="1">
    <citation type="journal article" date="2022" name="Syst. Appl. Microbiol.">
        <title>Natronocalculus amylovorans gen. nov., sp. nov., and Natranaeroarchaeum aerophilus sp. nov., dominant culturable amylolytic natronoarchaea from hypersaline soda lakes in southwestern Siberia.</title>
        <authorList>
            <person name="Sorokin D.Y."/>
            <person name="Elcheninov A.G."/>
            <person name="Khizhniak T.V."/>
            <person name="Koenen M."/>
            <person name="Bale N.J."/>
            <person name="Damste J.S.S."/>
            <person name="Kublanov I.V."/>
        </authorList>
    </citation>
    <scope>NUCLEOTIDE SEQUENCE</scope>
    <source>
        <strain evidence="2">AArc-St2</strain>
    </source>
</reference>
<keyword evidence="3" id="KW-1185">Reference proteome</keyword>
<evidence type="ECO:0000259" key="1">
    <source>
        <dbReference type="Pfam" id="PF07110"/>
    </source>
</evidence>
<dbReference type="AlphaFoldDB" id="A0AAE3K8K5"/>
<sequence length="108" mass="12071">MIKLVEFLIRDPALTHEEFKTYWLETHTPIASALPGVHKYTTSLPTSPEHAAYDGVLELYFEDMEALSAAFDSQVGEETMTDAAEFIQVGAGPRMIVEENVQVDKKPN</sequence>
<proteinExistence type="predicted"/>
<comment type="caution">
    <text evidence="2">The sequence shown here is derived from an EMBL/GenBank/DDBJ whole genome shotgun (WGS) entry which is preliminary data.</text>
</comment>
<dbReference type="GO" id="GO:0016491">
    <property type="term" value="F:oxidoreductase activity"/>
    <property type="evidence" value="ECO:0007669"/>
    <property type="project" value="InterPro"/>
</dbReference>
<dbReference type="NCBIfam" id="TIGR02118">
    <property type="entry name" value="EthD family reductase"/>
    <property type="match status" value="1"/>
</dbReference>
<dbReference type="InterPro" id="IPR011008">
    <property type="entry name" value="Dimeric_a/b-barrel"/>
</dbReference>
<evidence type="ECO:0000313" key="2">
    <source>
        <dbReference type="EMBL" id="MCL9817121.1"/>
    </source>
</evidence>
<gene>
    <name evidence="2" type="ORF">AArcSt2_09215</name>
</gene>
<name>A0AAE3K8K5_9EURY</name>
<dbReference type="SUPFAM" id="SSF54909">
    <property type="entry name" value="Dimeric alpha+beta barrel"/>
    <property type="match status" value="1"/>
</dbReference>
<reference evidence="2" key="2">
    <citation type="submission" date="2022-02" db="EMBL/GenBank/DDBJ databases">
        <authorList>
            <person name="Elcheninov A.G."/>
            <person name="Sorokin D.Y."/>
            <person name="Kublanov I.V."/>
        </authorList>
    </citation>
    <scope>NUCLEOTIDE SEQUENCE</scope>
    <source>
        <strain evidence="2">AArc-St2</strain>
    </source>
</reference>
<dbReference type="Proteomes" id="UP001203207">
    <property type="component" value="Unassembled WGS sequence"/>
</dbReference>
<dbReference type="RefSeq" id="WP_250584115.1">
    <property type="nucleotide sequence ID" value="NZ_JAKRVX010000003.1"/>
</dbReference>
<dbReference type="Gene3D" id="3.30.70.100">
    <property type="match status" value="1"/>
</dbReference>
<organism evidence="2 3">
    <name type="scientific">Natronocalculus amylovorans</name>
    <dbReference type="NCBI Taxonomy" id="2917812"/>
    <lineage>
        <taxon>Archaea</taxon>
        <taxon>Methanobacteriati</taxon>
        <taxon>Methanobacteriota</taxon>
        <taxon>Stenosarchaea group</taxon>
        <taxon>Halobacteria</taxon>
        <taxon>Halobacteriales</taxon>
        <taxon>Haloferacaceae</taxon>
        <taxon>Natronocalculus</taxon>
    </lineage>
</organism>